<dbReference type="PANTHER" id="PTHR12307:SF15">
    <property type="entry name" value="PROTEIN PHOSPHATASE 1 REGULATORY SUBUNIT 3C"/>
    <property type="match status" value="1"/>
</dbReference>
<feature type="compositionally biased region" description="Acidic residues" evidence="1">
    <location>
        <begin position="114"/>
        <end position="123"/>
    </location>
</feature>
<dbReference type="PANTHER" id="PTHR12307">
    <property type="entry name" value="PROTEIN PHOSPHATASE 1 REGULATORY SUBUNIT"/>
    <property type="match status" value="1"/>
</dbReference>
<protein>
    <submittedName>
        <fullName evidence="3">Protein phosphatase 1 regulatory subunit 3C-B</fullName>
    </submittedName>
</protein>
<reference evidence="3 4" key="1">
    <citation type="submission" date="2018-10" db="EMBL/GenBank/DDBJ databases">
        <title>Genome assembly for a Yunnan-Guizhou Plateau 3E fish, Anabarilius grahami (Regan), and its evolutionary and genetic applications.</title>
        <authorList>
            <person name="Jiang W."/>
        </authorList>
    </citation>
    <scope>NUCLEOTIDE SEQUENCE [LARGE SCALE GENOMIC DNA]</scope>
    <source>
        <strain evidence="3">AG-KIZ</strain>
        <tissue evidence="3">Muscle</tissue>
    </source>
</reference>
<feature type="domain" description="CBM21" evidence="2">
    <location>
        <begin position="152"/>
        <end position="262"/>
    </location>
</feature>
<organism evidence="3 4">
    <name type="scientific">Anabarilius grahami</name>
    <name type="common">Kanglang fish</name>
    <name type="synonym">Barilius grahami</name>
    <dbReference type="NCBI Taxonomy" id="495550"/>
    <lineage>
        <taxon>Eukaryota</taxon>
        <taxon>Metazoa</taxon>
        <taxon>Chordata</taxon>
        <taxon>Craniata</taxon>
        <taxon>Vertebrata</taxon>
        <taxon>Euteleostomi</taxon>
        <taxon>Actinopterygii</taxon>
        <taxon>Neopterygii</taxon>
        <taxon>Teleostei</taxon>
        <taxon>Ostariophysi</taxon>
        <taxon>Cypriniformes</taxon>
        <taxon>Xenocyprididae</taxon>
        <taxon>Xenocypridinae</taxon>
        <taxon>Xenocypridinae incertae sedis</taxon>
        <taxon>Anabarilius</taxon>
    </lineage>
</organism>
<feature type="region of interest" description="Disordered" evidence="1">
    <location>
        <begin position="44"/>
        <end position="84"/>
    </location>
</feature>
<dbReference type="Pfam" id="PF03370">
    <property type="entry name" value="CBM_21"/>
    <property type="match status" value="1"/>
</dbReference>
<dbReference type="InterPro" id="IPR050782">
    <property type="entry name" value="PP1_regulatory_subunit_3"/>
</dbReference>
<evidence type="ECO:0000259" key="2">
    <source>
        <dbReference type="PROSITE" id="PS51159"/>
    </source>
</evidence>
<dbReference type="OrthoDB" id="1881at2759"/>
<evidence type="ECO:0000313" key="4">
    <source>
        <dbReference type="Proteomes" id="UP000281406"/>
    </source>
</evidence>
<dbReference type="Proteomes" id="UP000281406">
    <property type="component" value="Unassembled WGS sequence"/>
</dbReference>
<gene>
    <name evidence="3" type="ORF">DPX16_12527</name>
</gene>
<dbReference type="GO" id="GO:0000164">
    <property type="term" value="C:protein phosphatase type 1 complex"/>
    <property type="evidence" value="ECO:0007669"/>
    <property type="project" value="TreeGrafter"/>
</dbReference>
<keyword evidence="4" id="KW-1185">Reference proteome</keyword>
<accession>A0A3N0XR68</accession>
<feature type="compositionally biased region" description="Low complexity" evidence="1">
    <location>
        <begin position="65"/>
        <end position="82"/>
    </location>
</feature>
<evidence type="ECO:0000256" key="1">
    <source>
        <dbReference type="SAM" id="MobiDB-lite"/>
    </source>
</evidence>
<dbReference type="GO" id="GO:2001069">
    <property type="term" value="F:glycogen binding"/>
    <property type="evidence" value="ECO:0007669"/>
    <property type="project" value="TreeGrafter"/>
</dbReference>
<sequence length="367" mass="41049">MNITKPYGFSSYSFPEHVMPVELAMHAQVSPPVSQLLGMSALRSSSSNMSSPELQRARLSPPSPSSSLSSSSSSSSLSSYSPGRGTLRKKKQVVFADAKGLALATVRIFTTDPTETETEDTPQPEESVKARAPMQSVRLRLKLGFPQPIAERASLKETLVQLESCSLTERVLSGAVRVYNIKFDKTVVVHITFDSWRSHKEIACTYVREPNATLETDLFAFNVSLPSELDPKERVEFLVVFRPGNSNMKFVDNNKGKNYQIYVENVAPEPQQATPSRRNFVENLVLEPRLVAPNRQNFVENLALEPRLVTPSRRNFVTPSPQRLSAWPGVRSHDLQRMKTLPCKGPHYPDRLVHRTWGRMANVAPLC</sequence>
<name>A0A3N0XR68_ANAGA</name>
<evidence type="ECO:0000313" key="3">
    <source>
        <dbReference type="EMBL" id="ROJ26365.1"/>
    </source>
</evidence>
<dbReference type="GO" id="GO:0008157">
    <property type="term" value="F:protein phosphatase 1 binding"/>
    <property type="evidence" value="ECO:0007669"/>
    <property type="project" value="TreeGrafter"/>
</dbReference>
<dbReference type="Gene3D" id="2.60.40.2440">
    <property type="entry name" value="Carbohydrate binding type-21 domain"/>
    <property type="match status" value="1"/>
</dbReference>
<dbReference type="PROSITE" id="PS51159">
    <property type="entry name" value="CBM21"/>
    <property type="match status" value="1"/>
</dbReference>
<dbReference type="AlphaFoldDB" id="A0A3N0XR68"/>
<dbReference type="GO" id="GO:0005979">
    <property type="term" value="P:regulation of glycogen biosynthetic process"/>
    <property type="evidence" value="ECO:0007669"/>
    <property type="project" value="TreeGrafter"/>
</dbReference>
<dbReference type="EMBL" id="RJVU01063207">
    <property type="protein sequence ID" value="ROJ26365.1"/>
    <property type="molecule type" value="Genomic_DNA"/>
</dbReference>
<feature type="region of interest" description="Disordered" evidence="1">
    <location>
        <begin position="112"/>
        <end position="133"/>
    </location>
</feature>
<dbReference type="InterPro" id="IPR038175">
    <property type="entry name" value="CBM21_dom_sf"/>
</dbReference>
<dbReference type="InterPro" id="IPR005036">
    <property type="entry name" value="CBM21_dom"/>
</dbReference>
<proteinExistence type="predicted"/>
<comment type="caution">
    <text evidence="3">The sequence shown here is derived from an EMBL/GenBank/DDBJ whole genome shotgun (WGS) entry which is preliminary data.</text>
</comment>